<dbReference type="OrthoDB" id="4866295at2759"/>
<evidence type="ECO:0000313" key="11">
    <source>
        <dbReference type="EMBL" id="KGQ10112.1"/>
    </source>
</evidence>
<dbReference type="GO" id="GO:0004378">
    <property type="term" value="F:GDP-Man:Man(1)GlcNAc(2)-PP-Dol alpha-1,3-mannosyltransferase activity"/>
    <property type="evidence" value="ECO:0007669"/>
    <property type="project" value="UniProtKB-UniRule"/>
</dbReference>
<dbReference type="EC" id="2.4.1.132" evidence="8"/>
<dbReference type="EMBL" id="ANFO01000360">
    <property type="protein sequence ID" value="KGQ10112.1"/>
    <property type="molecule type" value="Genomic_DNA"/>
</dbReference>
<evidence type="ECO:0000256" key="5">
    <source>
        <dbReference type="ARBA" id="ARBA00022824"/>
    </source>
</evidence>
<feature type="domain" description="Glycosyltransferase subfamily 4-like N-terminal" evidence="10">
    <location>
        <begin position="84"/>
        <end position="277"/>
    </location>
</feature>
<keyword evidence="5 8" id="KW-0256">Endoplasmic reticulum</keyword>
<accession>A0A0A2VUU4</accession>
<keyword evidence="8 11" id="KW-0328">Glycosyltransferase</keyword>
<evidence type="ECO:0000256" key="4">
    <source>
        <dbReference type="ARBA" id="ARBA00022692"/>
    </source>
</evidence>
<comment type="similarity">
    <text evidence="8">Belongs to the glycosyltransferase group 1 family.</text>
</comment>
<comment type="catalytic activity">
    <reaction evidence="8">
        <text>an alpha-D-Man-(1-&gt;3)-beta-D-Man-(1-&gt;4)-beta-D-GlcNAc-(1-&gt;4)-alpha-D-GlcNAc-diphospho-di-trans,poly-cis-dolichol + GDP-alpha-D-mannose = an alpha-D-Man-(1-&gt;3)-[alpha-D-Man-(1-&gt;6)]-beta-D-Man-(1-&gt;4)-beta-D-GlcNAc-(1-&gt;4)-alpha-D-GlcNAc-diphospho-di-trans,poly-cis-dolichol + GDP + H(+)</text>
        <dbReference type="Rhea" id="RHEA:29519"/>
        <dbReference type="Rhea" id="RHEA-COMP:19513"/>
        <dbReference type="Rhea" id="RHEA-COMP:19515"/>
        <dbReference type="ChEBI" id="CHEBI:15378"/>
        <dbReference type="ChEBI" id="CHEBI:57527"/>
        <dbReference type="ChEBI" id="CHEBI:58189"/>
        <dbReference type="ChEBI" id="CHEBI:132510"/>
        <dbReference type="ChEBI" id="CHEBI:132511"/>
        <dbReference type="EC" id="2.4.1.257"/>
    </reaction>
    <physiologicalReaction direction="left-to-right" evidence="8">
        <dbReference type="Rhea" id="RHEA:29520"/>
    </physiologicalReaction>
</comment>
<dbReference type="UniPathway" id="UPA00378"/>
<evidence type="ECO:0000256" key="6">
    <source>
        <dbReference type="ARBA" id="ARBA00022989"/>
    </source>
</evidence>
<sequence>MEEQSPPRQQRQPRSNSGNSSSNPFAQPKRKMGPMERSARKTLREEYARRQAEAAESLVREPLPKYVPKPVDGCHVFFHPDLGIGGAERLVVDAAVGLQNKGAKVVIYTNHCDPNHCFDECRDVAYKLTRFPPRAPGTLDVRGSLFGRFTILCAILRHIHLLLHIWLTGELEDLKPAIFIVDQLSAGLPWLRLLVSPKTGIVFYCHFPDLLLVQGRHASLLKRLYRIPFDRLEEWSMGFADAVALNSHFTKSVVQLTWPELLEHTTARVIYPCVDTDAKEDELAANDDDNDNGPPLTLASPYAPLPPSPPTSAAACDSSSPAATTVASPKMLTTTAN</sequence>
<feature type="region of interest" description="Disordered" evidence="9">
    <location>
        <begin position="283"/>
        <end position="337"/>
    </location>
</feature>
<feature type="compositionally biased region" description="Basic and acidic residues" evidence="9">
    <location>
        <begin position="33"/>
        <end position="47"/>
    </location>
</feature>
<dbReference type="InterPro" id="IPR027054">
    <property type="entry name" value="ALG2"/>
</dbReference>
<feature type="compositionally biased region" description="Low complexity" evidence="9">
    <location>
        <begin position="311"/>
        <end position="329"/>
    </location>
</feature>
<dbReference type="Gene3D" id="3.40.50.2000">
    <property type="entry name" value="Glycogen Phosphorylase B"/>
    <property type="match status" value="1"/>
</dbReference>
<comment type="subcellular location">
    <subcellularLocation>
        <location evidence="1 8">Endoplasmic reticulum membrane</location>
    </subcellularLocation>
</comment>
<dbReference type="SUPFAM" id="SSF53756">
    <property type="entry name" value="UDP-Glycosyltransferase/glycogen phosphorylase"/>
    <property type="match status" value="1"/>
</dbReference>
<feature type="compositionally biased region" description="Low complexity" evidence="9">
    <location>
        <begin position="1"/>
        <end position="24"/>
    </location>
</feature>
<evidence type="ECO:0000256" key="9">
    <source>
        <dbReference type="SAM" id="MobiDB-lite"/>
    </source>
</evidence>
<feature type="region of interest" description="Disordered" evidence="9">
    <location>
        <begin position="1"/>
        <end position="47"/>
    </location>
</feature>
<dbReference type="Proteomes" id="UP000030106">
    <property type="component" value="Unassembled WGS sequence"/>
</dbReference>
<protein>
    <recommendedName>
        <fullName evidence="8">Alpha-1,3/1,6-mannosyltransferase ALG2</fullName>
        <ecNumber evidence="8">2.4.1.132</ecNumber>
        <ecNumber evidence="8">2.4.1.257</ecNumber>
    </recommendedName>
    <alternativeName>
        <fullName evidence="8">GDP-Man:Man(1)GlcNAc(2)-PP-Dol alpha-1,3-mannosyltransferase</fullName>
    </alternativeName>
</protein>
<comment type="function">
    <text evidence="8">Mannosylates Man(2)GlcNAc(2)-dolichol diphosphate and Man(1)GlcNAc(2)-dolichol diphosphate to form Man(3)GlcNAc(2)-dolichol diphosphate.</text>
</comment>
<keyword evidence="3 8" id="KW-0808">Transferase</keyword>
<evidence type="ECO:0000256" key="3">
    <source>
        <dbReference type="ARBA" id="ARBA00022679"/>
    </source>
</evidence>
<evidence type="ECO:0000256" key="1">
    <source>
        <dbReference type="ARBA" id="ARBA00004586"/>
    </source>
</evidence>
<comment type="caution">
    <text evidence="11">The sequence shown here is derived from an EMBL/GenBank/DDBJ whole genome shotgun (WGS) entry which is preliminary data.</text>
</comment>
<evidence type="ECO:0000256" key="2">
    <source>
        <dbReference type="ARBA" id="ARBA00004922"/>
    </source>
</evidence>
<name>A0A0A2VUU4_BEABA</name>
<dbReference type="GO" id="GO:0102704">
    <property type="term" value="F:GDP-Man:Man(2)GlcNAc(2)-PP-Dol alpha-1,6-mannosyltransferase activity"/>
    <property type="evidence" value="ECO:0007669"/>
    <property type="project" value="UniProtKB-UniRule"/>
</dbReference>
<dbReference type="HOGENOM" id="CLU_823833_0_0_1"/>
<organism evidence="11 12">
    <name type="scientific">Beauveria bassiana D1-5</name>
    <dbReference type="NCBI Taxonomy" id="1245745"/>
    <lineage>
        <taxon>Eukaryota</taxon>
        <taxon>Fungi</taxon>
        <taxon>Dikarya</taxon>
        <taxon>Ascomycota</taxon>
        <taxon>Pezizomycotina</taxon>
        <taxon>Sordariomycetes</taxon>
        <taxon>Hypocreomycetidae</taxon>
        <taxon>Hypocreales</taxon>
        <taxon>Cordycipitaceae</taxon>
        <taxon>Beauveria</taxon>
    </lineage>
</organism>
<dbReference type="GO" id="GO:0005789">
    <property type="term" value="C:endoplasmic reticulum membrane"/>
    <property type="evidence" value="ECO:0007669"/>
    <property type="project" value="UniProtKB-SubCell"/>
</dbReference>
<dbReference type="Pfam" id="PF13439">
    <property type="entry name" value="Glyco_transf_4"/>
    <property type="match status" value="1"/>
</dbReference>
<feature type="compositionally biased region" description="Low complexity" evidence="9">
    <location>
        <begin position="292"/>
        <end position="302"/>
    </location>
</feature>
<evidence type="ECO:0000259" key="10">
    <source>
        <dbReference type="Pfam" id="PF13439"/>
    </source>
</evidence>
<keyword evidence="6" id="KW-1133">Transmembrane helix</keyword>
<evidence type="ECO:0000256" key="8">
    <source>
        <dbReference type="RuleBase" id="RU367136"/>
    </source>
</evidence>
<evidence type="ECO:0000313" key="12">
    <source>
        <dbReference type="Proteomes" id="UP000030106"/>
    </source>
</evidence>
<dbReference type="STRING" id="1245745.A0A0A2VUU4"/>
<comment type="catalytic activity">
    <reaction evidence="8">
        <text>a beta-D-Man-(1-&gt;4)-beta-D-GlcNAc-(1-&gt;4)-alpha-D-GlcNAc-diphospho-di-trans,poly-cis-dolichol + GDP-alpha-D-mannose = an alpha-D-Man-(1-&gt;3)-beta-D-Man-(1-&gt;4)-beta-D-GlcNAc-(1-&gt;4)-alpha-D-GlcNAc-diphospho-di-trans,poly-cis-dolichol + GDP + H(+)</text>
        <dbReference type="Rhea" id="RHEA:29515"/>
        <dbReference type="Rhea" id="RHEA-COMP:19511"/>
        <dbReference type="Rhea" id="RHEA-COMP:19513"/>
        <dbReference type="ChEBI" id="CHEBI:15378"/>
        <dbReference type="ChEBI" id="CHEBI:57527"/>
        <dbReference type="ChEBI" id="CHEBI:58189"/>
        <dbReference type="ChEBI" id="CHEBI:58472"/>
        <dbReference type="ChEBI" id="CHEBI:132510"/>
        <dbReference type="EC" id="2.4.1.132"/>
    </reaction>
    <physiologicalReaction direction="left-to-right" evidence="8">
        <dbReference type="Rhea" id="RHEA:29516"/>
    </physiologicalReaction>
</comment>
<comment type="pathway">
    <text evidence="2 8">Protein modification; protein glycosylation.</text>
</comment>
<reference evidence="11 12" key="1">
    <citation type="submission" date="2012-10" db="EMBL/GenBank/DDBJ databases">
        <title>Genome sequencing and analysis of entomopathogenic fungi Beauveria bassiana D1-5.</title>
        <authorList>
            <person name="Li Q."/>
            <person name="Wang L."/>
            <person name="Zhang Z."/>
            <person name="Wang Q."/>
            <person name="Ren J."/>
            <person name="Wang M."/>
            <person name="Xu W."/>
            <person name="Wang J."/>
            <person name="Lu Y."/>
            <person name="Du Q."/>
            <person name="Sun Z."/>
        </authorList>
    </citation>
    <scope>NUCLEOTIDE SEQUENCE [LARGE SCALE GENOMIC DNA]</scope>
    <source>
        <strain evidence="11 12">D1-5</strain>
    </source>
</reference>
<dbReference type="PANTHER" id="PTHR45918">
    <property type="entry name" value="ALPHA-1,3/1,6-MANNOSYLTRANSFERASE ALG2"/>
    <property type="match status" value="1"/>
</dbReference>
<keyword evidence="7" id="KW-0472">Membrane</keyword>
<dbReference type="EC" id="2.4.1.257" evidence="8"/>
<keyword evidence="4" id="KW-0812">Transmembrane</keyword>
<proteinExistence type="inferred from homology"/>
<dbReference type="InterPro" id="IPR028098">
    <property type="entry name" value="Glyco_trans_4-like_N"/>
</dbReference>
<dbReference type="eggNOG" id="KOG0853">
    <property type="taxonomic scope" value="Eukaryota"/>
</dbReference>
<dbReference type="AlphaFoldDB" id="A0A0A2VUU4"/>
<dbReference type="PANTHER" id="PTHR45918:SF1">
    <property type="entry name" value="ALPHA-1,3_1,6-MANNOSYLTRANSFERASE ALG2"/>
    <property type="match status" value="1"/>
</dbReference>
<evidence type="ECO:0000256" key="7">
    <source>
        <dbReference type="ARBA" id="ARBA00023136"/>
    </source>
</evidence>
<gene>
    <name evidence="11" type="ORF">BBAD15_g4543</name>
</gene>